<sequence length="267" mass="30445">MSNDHLSPNAMNPSDFSIGSLVTALPPITLEEMKSIRLMNRTDQKFLANVETLKKLLRAVQGLYYAQEIDGLRISPYATTYWDDASRGMYYSHQTGHVPRTKVRVRTYLSSHQTFLEVKNKDNHGKTFKSRVSVPSLDAVIEQGAGGDFLQEVTGLSLDSLVPTLSNRFSRITLVNYEKTERLTIDFNIHFYNHATQAQQLMDNIVVIELKRDGRVPSPILPILRELRIKPAGFSKYCIGATVTNPHLRINRFKKRLIRIRKVAESR</sequence>
<dbReference type="Pfam" id="PF09359">
    <property type="entry name" value="VTC"/>
    <property type="match status" value="1"/>
</dbReference>
<accession>J9H6B3</accession>
<evidence type="ECO:0000259" key="1">
    <source>
        <dbReference type="Pfam" id="PF09359"/>
    </source>
</evidence>
<dbReference type="EMBL" id="AMCI01000359">
    <property type="protein sequence ID" value="EJX09590.1"/>
    <property type="molecule type" value="Genomic_DNA"/>
</dbReference>
<dbReference type="CDD" id="cd07750">
    <property type="entry name" value="PolyPPase_VTC_like"/>
    <property type="match status" value="1"/>
</dbReference>
<dbReference type="AlphaFoldDB" id="J9H6B3"/>
<feature type="domain" description="VTC" evidence="1">
    <location>
        <begin position="40"/>
        <end position="242"/>
    </location>
</feature>
<protein>
    <submittedName>
        <fullName evidence="2">Protein containing VTC domain protein</fullName>
    </submittedName>
</protein>
<gene>
    <name evidence="2" type="ORF">EVA_02297</name>
</gene>
<comment type="caution">
    <text evidence="2">The sequence shown here is derived from an EMBL/GenBank/DDBJ whole genome shotgun (WGS) entry which is preliminary data.</text>
</comment>
<reference evidence="2" key="1">
    <citation type="journal article" date="2012" name="PLoS ONE">
        <title>Gene sets for utilization of primary and secondary nutrition supplies in the distal gut of endangered iberian lynx.</title>
        <authorList>
            <person name="Alcaide M."/>
            <person name="Messina E."/>
            <person name="Richter M."/>
            <person name="Bargiela R."/>
            <person name="Peplies J."/>
            <person name="Huws S.A."/>
            <person name="Newbold C.J."/>
            <person name="Golyshin P.N."/>
            <person name="Simon M.A."/>
            <person name="Lopez G."/>
            <person name="Yakimov M.M."/>
            <person name="Ferrer M."/>
        </authorList>
    </citation>
    <scope>NUCLEOTIDE SEQUENCE</scope>
</reference>
<name>J9H6B3_9ZZZZ</name>
<evidence type="ECO:0000313" key="2">
    <source>
        <dbReference type="EMBL" id="EJX09590.1"/>
    </source>
</evidence>
<dbReference type="InterPro" id="IPR018966">
    <property type="entry name" value="VTC_domain"/>
</dbReference>
<proteinExistence type="predicted"/>
<organism evidence="2">
    <name type="scientific">gut metagenome</name>
    <dbReference type="NCBI Taxonomy" id="749906"/>
    <lineage>
        <taxon>unclassified sequences</taxon>
        <taxon>metagenomes</taxon>
        <taxon>organismal metagenomes</taxon>
    </lineage>
</organism>